<dbReference type="GO" id="GO:0046513">
    <property type="term" value="P:ceramide biosynthetic process"/>
    <property type="evidence" value="ECO:0007669"/>
    <property type="project" value="TreeGrafter"/>
</dbReference>
<dbReference type="EMBL" id="VYZN01000048">
    <property type="protein sequence ID" value="KAE9528721.1"/>
    <property type="molecule type" value="Genomic_DNA"/>
</dbReference>
<keyword evidence="10" id="KW-0012">Acyltransferase</keyword>
<feature type="domain" description="Aminotransferase class I/classII large" evidence="15">
    <location>
        <begin position="102"/>
        <end position="372"/>
    </location>
</feature>
<dbReference type="InterPro" id="IPR015422">
    <property type="entry name" value="PyrdxlP-dep_Trfase_small"/>
</dbReference>
<evidence type="ECO:0000256" key="3">
    <source>
        <dbReference type="ARBA" id="ARBA00004991"/>
    </source>
</evidence>
<evidence type="ECO:0000256" key="14">
    <source>
        <dbReference type="SAM" id="Phobius"/>
    </source>
</evidence>
<dbReference type="InterPro" id="IPR015424">
    <property type="entry name" value="PyrdxlP-dep_Trfase"/>
</dbReference>
<organism evidence="16 17">
    <name type="scientific">Aphis glycines</name>
    <name type="common">Soybean aphid</name>
    <dbReference type="NCBI Taxonomy" id="307491"/>
    <lineage>
        <taxon>Eukaryota</taxon>
        <taxon>Metazoa</taxon>
        <taxon>Ecdysozoa</taxon>
        <taxon>Arthropoda</taxon>
        <taxon>Hexapoda</taxon>
        <taxon>Insecta</taxon>
        <taxon>Pterygota</taxon>
        <taxon>Neoptera</taxon>
        <taxon>Paraneoptera</taxon>
        <taxon>Hemiptera</taxon>
        <taxon>Sternorrhyncha</taxon>
        <taxon>Aphidomorpha</taxon>
        <taxon>Aphidoidea</taxon>
        <taxon>Aphididae</taxon>
        <taxon>Aphidini</taxon>
        <taxon>Aphis</taxon>
        <taxon>Aphis</taxon>
    </lineage>
</organism>
<reference evidence="16 17" key="1">
    <citation type="submission" date="2019-08" db="EMBL/GenBank/DDBJ databases">
        <title>The genome of the soybean aphid Biotype 1, its phylome, world population structure and adaptation to the North American continent.</title>
        <authorList>
            <person name="Giordano R."/>
            <person name="Donthu R.K."/>
            <person name="Hernandez A.G."/>
            <person name="Wright C.L."/>
            <person name="Zimin A.V."/>
        </authorList>
    </citation>
    <scope>NUCLEOTIDE SEQUENCE [LARGE SCALE GENOMIC DNA]</scope>
    <source>
        <tissue evidence="16">Whole aphids</tissue>
    </source>
</reference>
<gene>
    <name evidence="16" type="ORF">AGLY_012296</name>
</gene>
<dbReference type="OrthoDB" id="3168162at2759"/>
<dbReference type="GO" id="GO:0016020">
    <property type="term" value="C:membrane"/>
    <property type="evidence" value="ECO:0007669"/>
    <property type="project" value="GOC"/>
</dbReference>
<evidence type="ECO:0000256" key="5">
    <source>
        <dbReference type="ARBA" id="ARBA00013220"/>
    </source>
</evidence>
<dbReference type="SUPFAM" id="SSF53383">
    <property type="entry name" value="PLP-dependent transferases"/>
    <property type="match status" value="1"/>
</dbReference>
<dbReference type="PANTHER" id="PTHR13693:SF2">
    <property type="entry name" value="SERINE PALMITOYLTRANSFERASE 1"/>
    <property type="match status" value="1"/>
</dbReference>
<dbReference type="InterPro" id="IPR015421">
    <property type="entry name" value="PyrdxlP-dep_Trfase_major"/>
</dbReference>
<evidence type="ECO:0000256" key="2">
    <source>
        <dbReference type="ARBA" id="ARBA00004760"/>
    </source>
</evidence>
<evidence type="ECO:0000256" key="4">
    <source>
        <dbReference type="ARBA" id="ARBA00008392"/>
    </source>
</evidence>
<evidence type="ECO:0000256" key="10">
    <source>
        <dbReference type="ARBA" id="ARBA00023315"/>
    </source>
</evidence>
<accession>A0A6G0TB02</accession>
<evidence type="ECO:0000256" key="12">
    <source>
        <dbReference type="ARBA" id="ARBA00041765"/>
    </source>
</evidence>
<dbReference type="InterPro" id="IPR004839">
    <property type="entry name" value="Aminotransferase_I/II_large"/>
</dbReference>
<keyword evidence="9" id="KW-0443">Lipid metabolism</keyword>
<dbReference type="GO" id="GO:0030170">
    <property type="term" value="F:pyridoxal phosphate binding"/>
    <property type="evidence" value="ECO:0007669"/>
    <property type="project" value="InterPro"/>
</dbReference>
<evidence type="ECO:0000259" key="15">
    <source>
        <dbReference type="Pfam" id="PF00155"/>
    </source>
</evidence>
<dbReference type="AlphaFoldDB" id="A0A6G0TB02"/>
<keyword evidence="14" id="KW-0472">Membrane</keyword>
<keyword evidence="14" id="KW-1133">Transmembrane helix</keyword>
<proteinExistence type="inferred from homology"/>
<evidence type="ECO:0000256" key="9">
    <source>
        <dbReference type="ARBA" id="ARBA00023098"/>
    </source>
</evidence>
<dbReference type="PANTHER" id="PTHR13693">
    <property type="entry name" value="CLASS II AMINOTRANSFERASE/8-AMINO-7-OXONONANOATE SYNTHASE"/>
    <property type="match status" value="1"/>
</dbReference>
<evidence type="ECO:0000256" key="13">
    <source>
        <dbReference type="ARBA" id="ARBA00042649"/>
    </source>
</evidence>
<evidence type="ECO:0000256" key="8">
    <source>
        <dbReference type="ARBA" id="ARBA00022919"/>
    </source>
</evidence>
<evidence type="ECO:0000256" key="6">
    <source>
        <dbReference type="ARBA" id="ARBA00022679"/>
    </source>
</evidence>
<comment type="similarity">
    <text evidence="4">Belongs to the class-II pyridoxal-phosphate-dependent aminotransferase family.</text>
</comment>
<comment type="pathway">
    <text evidence="2">Lipid metabolism; sphingolipid metabolism.</text>
</comment>
<name>A0A6G0TB02_APHGL</name>
<dbReference type="Gene3D" id="3.40.640.10">
    <property type="entry name" value="Type I PLP-dependent aspartate aminotransferase-like (Major domain)"/>
    <property type="match status" value="1"/>
</dbReference>
<keyword evidence="8" id="KW-0746">Sphingolipid metabolism</keyword>
<dbReference type="Pfam" id="PF00155">
    <property type="entry name" value="Aminotran_1_2"/>
    <property type="match status" value="1"/>
</dbReference>
<dbReference type="Gene3D" id="3.90.1150.10">
    <property type="entry name" value="Aspartate Aminotransferase, domain 1"/>
    <property type="match status" value="1"/>
</dbReference>
<comment type="caution">
    <text evidence="16">The sequence shown here is derived from an EMBL/GenBank/DDBJ whole genome shotgun (WGS) entry which is preliminary data.</text>
</comment>
<dbReference type="GO" id="GO:0046512">
    <property type="term" value="P:sphingosine biosynthetic process"/>
    <property type="evidence" value="ECO:0007669"/>
    <property type="project" value="TreeGrafter"/>
</dbReference>
<dbReference type="Proteomes" id="UP000475862">
    <property type="component" value="Unassembled WGS sequence"/>
</dbReference>
<evidence type="ECO:0000313" key="17">
    <source>
        <dbReference type="Proteomes" id="UP000475862"/>
    </source>
</evidence>
<dbReference type="GO" id="GO:0005783">
    <property type="term" value="C:endoplasmic reticulum"/>
    <property type="evidence" value="ECO:0007669"/>
    <property type="project" value="TreeGrafter"/>
</dbReference>
<dbReference type="EC" id="2.3.1.50" evidence="5"/>
<evidence type="ECO:0000256" key="11">
    <source>
        <dbReference type="ARBA" id="ARBA00041066"/>
    </source>
</evidence>
<dbReference type="GO" id="GO:0004758">
    <property type="term" value="F:serine C-palmitoyltransferase activity"/>
    <property type="evidence" value="ECO:0007669"/>
    <property type="project" value="UniProtKB-EC"/>
</dbReference>
<keyword evidence="7" id="KW-0663">Pyridoxal phosphate</keyword>
<keyword evidence="6" id="KW-0808">Transferase</keyword>
<comment type="cofactor">
    <cofactor evidence="1">
        <name>pyridoxal 5'-phosphate</name>
        <dbReference type="ChEBI" id="CHEBI:597326"/>
    </cofactor>
</comment>
<evidence type="ECO:0000313" key="16">
    <source>
        <dbReference type="EMBL" id="KAE9528721.1"/>
    </source>
</evidence>
<keyword evidence="17" id="KW-1185">Reference proteome</keyword>
<dbReference type="InterPro" id="IPR050087">
    <property type="entry name" value="AON_synthase_class-II"/>
</dbReference>
<keyword evidence="14" id="KW-0812">Transmembrane</keyword>
<comment type="pathway">
    <text evidence="3">Sphingolipid metabolism.</text>
</comment>
<sequence length="477" mass="53838">MHRPRNLLYWIPGCRFQVQFNHIYVEGSILLVLLWILFKKAISSSNVKRIELSENSDVEQKIKSWTPKPIVNTISLSALPMENYVIDGKTAHHITINGKSCINFATHNYFNFISDKSIENNVIDAVNKYGIGSCGPRAFYGTFDIHIELEQKIAKFMEMEEAVIYSYGFSTVTSAIQAYVKSKDIVYVDEEVNFAIQKGLQASKAELVYFKHNCPEDLERLILEKNSTKRTRNRKAFLIVEGIYMNTGNICNLPKFIDIRIKHKIRIFIDETVSFGVLGDKGRGITEHFNIPKDEVDLIIGSLETSLSSVGGFCVGSTFVVEHQRLSGLGYCFSASLPPILSAAAIKALDQIEKHPEMLVTLRERSISLHRSICNSQLTKHFTLESDATSPLKHLYLIDKSLSLTEQQQILNKIVDYCISKGVAITTAAYLSNREYKIPTPSIRLLNSIKTTDEEIDFLINTLLQAVSVSSLKIQIL</sequence>
<feature type="transmembrane region" description="Helical" evidence="14">
    <location>
        <begin position="20"/>
        <end position="38"/>
    </location>
</feature>
<evidence type="ECO:0000256" key="7">
    <source>
        <dbReference type="ARBA" id="ARBA00022898"/>
    </source>
</evidence>
<evidence type="ECO:0000256" key="1">
    <source>
        <dbReference type="ARBA" id="ARBA00001933"/>
    </source>
</evidence>
<protein>
    <recommendedName>
        <fullName evidence="11">Serine palmitoyltransferase 1</fullName>
        <ecNumber evidence="5">2.3.1.50</ecNumber>
    </recommendedName>
    <alternativeName>
        <fullName evidence="12">Long chain base biosynthesis protein 1</fullName>
    </alternativeName>
    <alternativeName>
        <fullName evidence="13">Serine-palmitoyl-CoA transferase 1</fullName>
    </alternativeName>
</protein>